<gene>
    <name evidence="7" type="ORF">A1355_23555</name>
</gene>
<evidence type="ECO:0000256" key="4">
    <source>
        <dbReference type="ARBA" id="ARBA00023136"/>
    </source>
</evidence>
<proteinExistence type="predicted"/>
<dbReference type="GO" id="GO:0016020">
    <property type="term" value="C:membrane"/>
    <property type="evidence" value="ECO:0007669"/>
    <property type="project" value="UniProtKB-SubCell"/>
</dbReference>
<feature type="transmembrane region" description="Helical" evidence="5">
    <location>
        <begin position="249"/>
        <end position="280"/>
    </location>
</feature>
<evidence type="ECO:0000313" key="8">
    <source>
        <dbReference type="Proteomes" id="UP000077628"/>
    </source>
</evidence>
<dbReference type="PANTHER" id="PTHR37422:SF23">
    <property type="entry name" value="TEICHURONIC ACID BIOSYNTHESIS PROTEIN TUAE"/>
    <property type="match status" value="1"/>
</dbReference>
<name>A0A177NTI1_9GAMM</name>
<sequence>MAVQGKFLAVALGLLFGGLLTLLDPAKTVLALVALAMTIAVMRRPLLGLLLFAFFATLIPYTTVQLGIRITVSEALLALTWLGVFWQLTIRRCRWVVGSTERQLIWLMLFTTIPFAVGQLTIQAEGSGLVNWIRWLMNVSTLLLVPILIDDDRKRDKLLLALLLGTLAMLTLSIFYFLKDRNANTFIPVLEKLKYAHPEAVKDIFSANFSRMASPWVHPNLTGGVLVLFLPLAYFYARFQNGWRSLLGWTVALMGAAGLLFSMSRGAIVSLALVLLWLTWLRVPGAGRIIGTATVLVVGLVLFYPPLQERLSTTFSSTNASTEIRMDEYRRFPDAMARYPLGIGFKTDPPPPNTGLLGISNLWLNFIYKTGIPGMLLFVAVTVAWWREIKPRGWLNLLNRERAVWIGSSAGLLSALLTGLFDHYYSFTMVLVALFWMIMALGLHSARRLAIEGDPLLFTGQNRRDTQ</sequence>
<dbReference type="OrthoDB" id="7026333at2"/>
<evidence type="ECO:0000256" key="2">
    <source>
        <dbReference type="ARBA" id="ARBA00022692"/>
    </source>
</evidence>
<dbReference type="AlphaFoldDB" id="A0A177NTI1"/>
<comment type="caution">
    <text evidence="7">The sequence shown here is derived from an EMBL/GenBank/DDBJ whole genome shotgun (WGS) entry which is preliminary data.</text>
</comment>
<reference evidence="8" key="1">
    <citation type="submission" date="2016-03" db="EMBL/GenBank/DDBJ databases">
        <authorList>
            <person name="Heylen K."/>
            <person name="De Vos P."/>
            <person name="Vekeman B."/>
        </authorList>
    </citation>
    <scope>NUCLEOTIDE SEQUENCE [LARGE SCALE GENOMIC DNA]</scope>
    <source>
        <strain evidence="8">R-45383</strain>
    </source>
</reference>
<dbReference type="STRING" id="702114.A1355_23555"/>
<evidence type="ECO:0000256" key="3">
    <source>
        <dbReference type="ARBA" id="ARBA00022989"/>
    </source>
</evidence>
<feature type="transmembrane region" description="Helical" evidence="5">
    <location>
        <begin position="366"/>
        <end position="386"/>
    </location>
</feature>
<feature type="transmembrane region" description="Helical" evidence="5">
    <location>
        <begin position="424"/>
        <end position="443"/>
    </location>
</feature>
<protein>
    <recommendedName>
        <fullName evidence="6">O-antigen ligase-related domain-containing protein</fullName>
    </recommendedName>
</protein>
<feature type="domain" description="O-antigen ligase-related" evidence="6">
    <location>
        <begin position="252"/>
        <end position="379"/>
    </location>
</feature>
<keyword evidence="3 5" id="KW-1133">Transmembrane helix</keyword>
<feature type="transmembrane region" description="Helical" evidence="5">
    <location>
        <begin position="286"/>
        <end position="304"/>
    </location>
</feature>
<accession>A0A177NTI1</accession>
<feature type="transmembrane region" description="Helical" evidence="5">
    <location>
        <begin position="158"/>
        <end position="178"/>
    </location>
</feature>
<feature type="transmembrane region" description="Helical" evidence="5">
    <location>
        <begin position="104"/>
        <end position="120"/>
    </location>
</feature>
<feature type="transmembrane region" description="Helical" evidence="5">
    <location>
        <begin position="132"/>
        <end position="149"/>
    </location>
</feature>
<evidence type="ECO:0000313" key="7">
    <source>
        <dbReference type="EMBL" id="OAI21142.1"/>
    </source>
</evidence>
<dbReference type="InterPro" id="IPR007016">
    <property type="entry name" value="O-antigen_ligase-rel_domated"/>
</dbReference>
<dbReference type="InterPro" id="IPR051533">
    <property type="entry name" value="WaaL-like"/>
</dbReference>
<dbReference type="EMBL" id="LUUK01000110">
    <property type="protein sequence ID" value="OAI21142.1"/>
    <property type="molecule type" value="Genomic_DNA"/>
</dbReference>
<keyword evidence="8" id="KW-1185">Reference proteome</keyword>
<keyword evidence="4 5" id="KW-0472">Membrane</keyword>
<evidence type="ECO:0000256" key="1">
    <source>
        <dbReference type="ARBA" id="ARBA00004141"/>
    </source>
</evidence>
<comment type="subcellular location">
    <subcellularLocation>
        <location evidence="1">Membrane</location>
        <topology evidence="1">Multi-pass membrane protein</topology>
    </subcellularLocation>
</comment>
<evidence type="ECO:0000259" key="6">
    <source>
        <dbReference type="Pfam" id="PF04932"/>
    </source>
</evidence>
<dbReference type="Proteomes" id="UP000077628">
    <property type="component" value="Unassembled WGS sequence"/>
</dbReference>
<dbReference type="PANTHER" id="PTHR37422">
    <property type="entry name" value="TEICHURONIC ACID BIOSYNTHESIS PROTEIN TUAE"/>
    <property type="match status" value="1"/>
</dbReference>
<feature type="transmembrane region" description="Helical" evidence="5">
    <location>
        <begin position="216"/>
        <end position="237"/>
    </location>
</feature>
<dbReference type="RefSeq" id="WP_064027079.1">
    <property type="nucleotide sequence ID" value="NZ_LUUK01000110.1"/>
</dbReference>
<dbReference type="Pfam" id="PF04932">
    <property type="entry name" value="Wzy_C"/>
    <property type="match status" value="1"/>
</dbReference>
<feature type="transmembrane region" description="Helical" evidence="5">
    <location>
        <begin position="47"/>
        <end position="68"/>
    </location>
</feature>
<keyword evidence="2 5" id="KW-0812">Transmembrane</keyword>
<organism evidence="7 8">
    <name type="scientific">Methylomonas koyamae</name>
    <dbReference type="NCBI Taxonomy" id="702114"/>
    <lineage>
        <taxon>Bacteria</taxon>
        <taxon>Pseudomonadati</taxon>
        <taxon>Pseudomonadota</taxon>
        <taxon>Gammaproteobacteria</taxon>
        <taxon>Methylococcales</taxon>
        <taxon>Methylococcaceae</taxon>
        <taxon>Methylomonas</taxon>
    </lineage>
</organism>
<evidence type="ECO:0000256" key="5">
    <source>
        <dbReference type="SAM" id="Phobius"/>
    </source>
</evidence>